<comment type="caution">
    <text evidence="5">The sequence shown here is derived from an EMBL/GenBank/DDBJ whole genome shotgun (WGS) entry which is preliminary data.</text>
</comment>
<dbReference type="InterPro" id="IPR009057">
    <property type="entry name" value="Homeodomain-like_sf"/>
</dbReference>
<reference evidence="5" key="2">
    <citation type="journal article" date="2021" name="PeerJ">
        <title>Extensive microbial diversity within the chicken gut microbiome revealed by metagenomics and culture.</title>
        <authorList>
            <person name="Gilroy R."/>
            <person name="Ravi A."/>
            <person name="Getino M."/>
            <person name="Pursley I."/>
            <person name="Horton D.L."/>
            <person name="Alikhan N.F."/>
            <person name="Baker D."/>
            <person name="Gharbi K."/>
            <person name="Hall N."/>
            <person name="Watson M."/>
            <person name="Adriaenssens E.M."/>
            <person name="Foster-Nyarko E."/>
            <person name="Jarju S."/>
            <person name="Secka A."/>
            <person name="Antonio M."/>
            <person name="Oren A."/>
            <person name="Chaudhuri R.R."/>
            <person name="La Ragione R."/>
            <person name="Hildebrand F."/>
            <person name="Pallen M.J."/>
        </authorList>
    </citation>
    <scope>NUCLEOTIDE SEQUENCE</scope>
    <source>
        <strain evidence="5">CHK183-6373</strain>
    </source>
</reference>
<dbReference type="GO" id="GO:0043565">
    <property type="term" value="F:sequence-specific DNA binding"/>
    <property type="evidence" value="ECO:0007669"/>
    <property type="project" value="InterPro"/>
</dbReference>
<name>A0A9D1P6W8_9FIRM</name>
<keyword evidence="2" id="KW-0238">DNA-binding</keyword>
<evidence type="ECO:0000313" key="6">
    <source>
        <dbReference type="Proteomes" id="UP000886884"/>
    </source>
</evidence>
<dbReference type="SUPFAM" id="SSF51215">
    <property type="entry name" value="Regulatory protein AraC"/>
    <property type="match status" value="1"/>
</dbReference>
<evidence type="ECO:0000256" key="2">
    <source>
        <dbReference type="ARBA" id="ARBA00023125"/>
    </source>
</evidence>
<sequence length="309" mass="35246">MKMDPILRSQPIVAKDGIAVYTAVGNISLPHRHQWLELAYLKQGTLLHTIGDVSYKLQAGEFFIVEYDQIHSYASMGEGEIRLSNIMFHPAFIDPMLNDACHLKDTYDHYLISFNETRIDKIPTLTKFSDPSGRIRSFVDEIFEEVSQKNVGWKETTRCLLIYIIIHALREICSADKPDAGIRFSLPIINYVQKHYMQPICICDAYGSKQYTNSYLSKHFKQEMGVTFSEFVKHVRINASCRLLANTAIPISDVAERVGYKDTTFFHKTFRAIIGCSPLEFRRRKAKQPPCAVGLPEEISAASREDSPL</sequence>
<dbReference type="PROSITE" id="PS00041">
    <property type="entry name" value="HTH_ARAC_FAMILY_1"/>
    <property type="match status" value="1"/>
</dbReference>
<dbReference type="AlphaFoldDB" id="A0A9D1P6W8"/>
<dbReference type="PANTHER" id="PTHR43280">
    <property type="entry name" value="ARAC-FAMILY TRANSCRIPTIONAL REGULATOR"/>
    <property type="match status" value="1"/>
</dbReference>
<dbReference type="InterPro" id="IPR018062">
    <property type="entry name" value="HTH_AraC-typ_CS"/>
</dbReference>
<evidence type="ECO:0000256" key="1">
    <source>
        <dbReference type="ARBA" id="ARBA00023015"/>
    </source>
</evidence>
<reference evidence="5" key="1">
    <citation type="submission" date="2020-10" db="EMBL/GenBank/DDBJ databases">
        <authorList>
            <person name="Gilroy R."/>
        </authorList>
    </citation>
    <scope>NUCLEOTIDE SEQUENCE</scope>
    <source>
        <strain evidence="5">CHK183-6373</strain>
    </source>
</reference>
<dbReference type="GO" id="GO:0003700">
    <property type="term" value="F:DNA-binding transcription factor activity"/>
    <property type="evidence" value="ECO:0007669"/>
    <property type="project" value="InterPro"/>
</dbReference>
<gene>
    <name evidence="5" type="ORF">IAA64_02325</name>
</gene>
<proteinExistence type="predicted"/>
<accession>A0A9D1P6W8</accession>
<evidence type="ECO:0000256" key="3">
    <source>
        <dbReference type="ARBA" id="ARBA00023163"/>
    </source>
</evidence>
<dbReference type="EMBL" id="DVOT01000044">
    <property type="protein sequence ID" value="HIV26779.1"/>
    <property type="molecule type" value="Genomic_DNA"/>
</dbReference>
<dbReference type="PANTHER" id="PTHR43280:SF2">
    <property type="entry name" value="HTH-TYPE TRANSCRIPTIONAL REGULATOR EXSA"/>
    <property type="match status" value="1"/>
</dbReference>
<keyword evidence="1" id="KW-0805">Transcription regulation</keyword>
<dbReference type="InterPro" id="IPR014710">
    <property type="entry name" value="RmlC-like_jellyroll"/>
</dbReference>
<dbReference type="Gene3D" id="2.60.120.10">
    <property type="entry name" value="Jelly Rolls"/>
    <property type="match status" value="1"/>
</dbReference>
<dbReference type="Proteomes" id="UP000886884">
    <property type="component" value="Unassembled WGS sequence"/>
</dbReference>
<dbReference type="Pfam" id="PF02311">
    <property type="entry name" value="AraC_binding"/>
    <property type="match status" value="1"/>
</dbReference>
<protein>
    <submittedName>
        <fullName evidence="5">Helix-turn-helix domain-containing protein</fullName>
    </submittedName>
</protein>
<dbReference type="Pfam" id="PF12833">
    <property type="entry name" value="HTH_18"/>
    <property type="match status" value="1"/>
</dbReference>
<dbReference type="PROSITE" id="PS01124">
    <property type="entry name" value="HTH_ARAC_FAMILY_2"/>
    <property type="match status" value="1"/>
</dbReference>
<feature type="domain" description="HTH araC/xylS-type" evidence="4">
    <location>
        <begin position="186"/>
        <end position="284"/>
    </location>
</feature>
<dbReference type="InterPro" id="IPR037923">
    <property type="entry name" value="HTH-like"/>
</dbReference>
<dbReference type="InterPro" id="IPR020449">
    <property type="entry name" value="Tscrpt_reg_AraC-type_HTH"/>
</dbReference>
<dbReference type="Gene3D" id="1.10.10.60">
    <property type="entry name" value="Homeodomain-like"/>
    <property type="match status" value="2"/>
</dbReference>
<dbReference type="SUPFAM" id="SSF46689">
    <property type="entry name" value="Homeodomain-like"/>
    <property type="match status" value="1"/>
</dbReference>
<evidence type="ECO:0000313" key="5">
    <source>
        <dbReference type="EMBL" id="HIV26779.1"/>
    </source>
</evidence>
<evidence type="ECO:0000259" key="4">
    <source>
        <dbReference type="PROSITE" id="PS01124"/>
    </source>
</evidence>
<dbReference type="InterPro" id="IPR018060">
    <property type="entry name" value="HTH_AraC"/>
</dbReference>
<dbReference type="PRINTS" id="PR00032">
    <property type="entry name" value="HTHARAC"/>
</dbReference>
<organism evidence="5 6">
    <name type="scientific">Candidatus Ornithocaccomicrobium faecavium</name>
    <dbReference type="NCBI Taxonomy" id="2840890"/>
    <lineage>
        <taxon>Bacteria</taxon>
        <taxon>Bacillati</taxon>
        <taxon>Bacillota</taxon>
        <taxon>Clostridia</taxon>
        <taxon>Candidatus Ornithocaccomicrobium</taxon>
    </lineage>
</organism>
<dbReference type="SMART" id="SM00342">
    <property type="entry name" value="HTH_ARAC"/>
    <property type="match status" value="1"/>
</dbReference>
<dbReference type="InterPro" id="IPR003313">
    <property type="entry name" value="AraC-bd"/>
</dbReference>
<keyword evidence="3" id="KW-0804">Transcription</keyword>